<dbReference type="GO" id="GO:0003700">
    <property type="term" value="F:DNA-binding transcription factor activity"/>
    <property type="evidence" value="ECO:0007669"/>
    <property type="project" value="TreeGrafter"/>
</dbReference>
<dbReference type="AlphaFoldDB" id="A0A920CVM6"/>
<evidence type="ECO:0000313" key="7">
    <source>
        <dbReference type="Proteomes" id="UP000683139"/>
    </source>
</evidence>
<sequence>MPRSREQNLEIRNQRSEDILHAALNVFSRRGMVATKISDIAKEAHLSHGLVYHYFASKEEIFTRLVRRAADSSVQIIEQSQLQAGTPLAKIKWMTEQIFQSFSEGQYILLFLIMIQASTSDAVPDEVKQLLSSPEFKSPVSCLVPLIVEGQQRQEIIQQDPVQLAVAYYAFIQGLAINKLQWPQAPVPDAELIIKMFK</sequence>
<dbReference type="Gene3D" id="1.10.357.10">
    <property type="entry name" value="Tetracycline Repressor, domain 2"/>
    <property type="match status" value="1"/>
</dbReference>
<reference evidence="6" key="1">
    <citation type="submission" date="2021-03" db="EMBL/GenBank/DDBJ databases">
        <title>Antimicrobial resistance genes in bacteria isolated from Japanese honey, and their potential for conferring macrolide and lincosamide resistance in the American foulbrood pathogen Paenibacillus larvae.</title>
        <authorList>
            <person name="Okamoto M."/>
            <person name="Kumagai M."/>
            <person name="Kanamori H."/>
            <person name="Takamatsu D."/>
        </authorList>
    </citation>
    <scope>NUCLEOTIDE SEQUENCE</scope>
    <source>
        <strain evidence="6">J40TS1</strain>
    </source>
</reference>
<proteinExistence type="predicted"/>
<name>A0A920CVM6_9BACL</name>
<feature type="DNA-binding region" description="H-T-H motif" evidence="4">
    <location>
        <begin position="36"/>
        <end position="55"/>
    </location>
</feature>
<dbReference type="Pfam" id="PF00440">
    <property type="entry name" value="TetR_N"/>
    <property type="match status" value="1"/>
</dbReference>
<evidence type="ECO:0000256" key="3">
    <source>
        <dbReference type="ARBA" id="ARBA00023163"/>
    </source>
</evidence>
<dbReference type="InterPro" id="IPR050109">
    <property type="entry name" value="HTH-type_TetR-like_transc_reg"/>
</dbReference>
<dbReference type="EMBL" id="BOSE01000008">
    <property type="protein sequence ID" value="GIP18322.1"/>
    <property type="molecule type" value="Genomic_DNA"/>
</dbReference>
<dbReference type="PRINTS" id="PR00455">
    <property type="entry name" value="HTHTETR"/>
</dbReference>
<dbReference type="PANTHER" id="PTHR30055">
    <property type="entry name" value="HTH-TYPE TRANSCRIPTIONAL REGULATOR RUTR"/>
    <property type="match status" value="1"/>
</dbReference>
<keyword evidence="2 4" id="KW-0238">DNA-binding</keyword>
<dbReference type="InterPro" id="IPR001647">
    <property type="entry name" value="HTH_TetR"/>
</dbReference>
<dbReference type="Proteomes" id="UP000683139">
    <property type="component" value="Unassembled WGS sequence"/>
</dbReference>
<evidence type="ECO:0000313" key="6">
    <source>
        <dbReference type="EMBL" id="GIP18322.1"/>
    </source>
</evidence>
<keyword evidence="1" id="KW-0805">Transcription regulation</keyword>
<feature type="domain" description="HTH tetR-type" evidence="5">
    <location>
        <begin position="13"/>
        <end position="73"/>
    </location>
</feature>
<accession>A0A920CVM6</accession>
<evidence type="ECO:0000259" key="5">
    <source>
        <dbReference type="PROSITE" id="PS50977"/>
    </source>
</evidence>
<comment type="caution">
    <text evidence="6">The sequence shown here is derived from an EMBL/GenBank/DDBJ whole genome shotgun (WGS) entry which is preliminary data.</text>
</comment>
<gene>
    <name evidence="6" type="ORF">J40TS1_39640</name>
</gene>
<keyword evidence="7" id="KW-1185">Reference proteome</keyword>
<protein>
    <recommendedName>
        <fullName evidence="5">HTH tetR-type domain-containing protein</fullName>
    </recommendedName>
</protein>
<dbReference type="InterPro" id="IPR036271">
    <property type="entry name" value="Tet_transcr_reg_TetR-rel_C_sf"/>
</dbReference>
<dbReference type="SUPFAM" id="SSF46689">
    <property type="entry name" value="Homeodomain-like"/>
    <property type="match status" value="1"/>
</dbReference>
<dbReference type="RefSeq" id="WP_213518612.1">
    <property type="nucleotide sequence ID" value="NZ_BOSE01000008.1"/>
</dbReference>
<evidence type="ECO:0000256" key="4">
    <source>
        <dbReference type="PROSITE-ProRule" id="PRU00335"/>
    </source>
</evidence>
<keyword evidence="3" id="KW-0804">Transcription</keyword>
<organism evidence="6 7">
    <name type="scientific">Paenibacillus montaniterrae</name>
    <dbReference type="NCBI Taxonomy" id="429341"/>
    <lineage>
        <taxon>Bacteria</taxon>
        <taxon>Bacillati</taxon>
        <taxon>Bacillota</taxon>
        <taxon>Bacilli</taxon>
        <taxon>Bacillales</taxon>
        <taxon>Paenibacillaceae</taxon>
        <taxon>Paenibacillus</taxon>
    </lineage>
</organism>
<evidence type="ECO:0000256" key="1">
    <source>
        <dbReference type="ARBA" id="ARBA00023015"/>
    </source>
</evidence>
<evidence type="ECO:0000256" key="2">
    <source>
        <dbReference type="ARBA" id="ARBA00023125"/>
    </source>
</evidence>
<dbReference type="InterPro" id="IPR009057">
    <property type="entry name" value="Homeodomain-like_sf"/>
</dbReference>
<dbReference type="PROSITE" id="PS50977">
    <property type="entry name" value="HTH_TETR_2"/>
    <property type="match status" value="1"/>
</dbReference>
<dbReference type="PANTHER" id="PTHR30055:SF234">
    <property type="entry name" value="HTH-TYPE TRANSCRIPTIONAL REGULATOR BETI"/>
    <property type="match status" value="1"/>
</dbReference>
<dbReference type="GO" id="GO:0000976">
    <property type="term" value="F:transcription cis-regulatory region binding"/>
    <property type="evidence" value="ECO:0007669"/>
    <property type="project" value="TreeGrafter"/>
</dbReference>
<dbReference type="SUPFAM" id="SSF48498">
    <property type="entry name" value="Tetracyclin repressor-like, C-terminal domain"/>
    <property type="match status" value="1"/>
</dbReference>